<comment type="caution">
    <text evidence="1">The sequence shown here is derived from an EMBL/GenBank/DDBJ whole genome shotgun (WGS) entry which is preliminary data.</text>
</comment>
<protein>
    <submittedName>
        <fullName evidence="1">Uncharacterized protein</fullName>
    </submittedName>
</protein>
<evidence type="ECO:0000313" key="1">
    <source>
        <dbReference type="EMBL" id="KAL1568933.1"/>
    </source>
</evidence>
<dbReference type="Proteomes" id="UP001567538">
    <property type="component" value="Unassembled WGS sequence"/>
</dbReference>
<organism evidence="1 2">
    <name type="scientific">Salvia divinorum</name>
    <name type="common">Maria pastora</name>
    <name type="synonym">Diviner's sage</name>
    <dbReference type="NCBI Taxonomy" id="28513"/>
    <lineage>
        <taxon>Eukaryota</taxon>
        <taxon>Viridiplantae</taxon>
        <taxon>Streptophyta</taxon>
        <taxon>Embryophyta</taxon>
        <taxon>Tracheophyta</taxon>
        <taxon>Spermatophyta</taxon>
        <taxon>Magnoliopsida</taxon>
        <taxon>eudicotyledons</taxon>
        <taxon>Gunneridae</taxon>
        <taxon>Pentapetalae</taxon>
        <taxon>asterids</taxon>
        <taxon>lamiids</taxon>
        <taxon>Lamiales</taxon>
        <taxon>Lamiaceae</taxon>
        <taxon>Nepetoideae</taxon>
        <taxon>Mentheae</taxon>
        <taxon>Salviinae</taxon>
        <taxon>Salvia</taxon>
        <taxon>Salvia subgen. Calosphace</taxon>
    </lineage>
</organism>
<gene>
    <name evidence="1" type="ORF">AAHA92_00476</name>
</gene>
<dbReference type="EMBL" id="JBEAFC010000001">
    <property type="protein sequence ID" value="KAL1568933.1"/>
    <property type="molecule type" value="Genomic_DNA"/>
</dbReference>
<name>A0ABD1IJQ4_SALDI</name>
<sequence>MLSSFSFYHVAKRAFVVHSLSWLLLKLNSFVCHQFIITQICRVYVRMLHGIALISLINYSNVSNTDKRISFSGVVEHPLLCGSEGKLSPALNSQSFCTDSEVLLSAYLNERIRQLKTIKLFGNIRRRRI</sequence>
<reference evidence="1 2" key="1">
    <citation type="submission" date="2024-06" db="EMBL/GenBank/DDBJ databases">
        <title>A chromosome level genome sequence of Diviner's sage (Salvia divinorum).</title>
        <authorList>
            <person name="Ford S.A."/>
            <person name="Ro D.-K."/>
            <person name="Ness R.W."/>
            <person name="Phillips M.A."/>
        </authorList>
    </citation>
    <scope>NUCLEOTIDE SEQUENCE [LARGE SCALE GENOMIC DNA]</scope>
    <source>
        <strain evidence="1">SAF-2024a</strain>
        <tissue evidence="1">Leaf</tissue>
    </source>
</reference>
<proteinExistence type="predicted"/>
<accession>A0ABD1IJQ4</accession>
<evidence type="ECO:0000313" key="2">
    <source>
        <dbReference type="Proteomes" id="UP001567538"/>
    </source>
</evidence>
<dbReference type="AlphaFoldDB" id="A0ABD1IJQ4"/>
<keyword evidence="2" id="KW-1185">Reference proteome</keyword>